<name>A0A550CS95_9AGAR</name>
<gene>
    <name evidence="5" type="ORF">BD626DRAFT_564572</name>
</gene>
<protein>
    <submittedName>
        <fullName evidence="5">Galactose mutarotase-like domain-containing protein</fullName>
    </submittedName>
</protein>
<comment type="similarity">
    <text evidence="1">Belongs to the aldose epimerase family.</text>
</comment>
<dbReference type="GO" id="GO:0030246">
    <property type="term" value="F:carbohydrate binding"/>
    <property type="evidence" value="ECO:0007669"/>
    <property type="project" value="InterPro"/>
</dbReference>
<dbReference type="AlphaFoldDB" id="A0A550CS95"/>
<dbReference type="EMBL" id="VDMD01000002">
    <property type="protein sequence ID" value="TRM67654.1"/>
    <property type="molecule type" value="Genomic_DNA"/>
</dbReference>
<evidence type="ECO:0000313" key="5">
    <source>
        <dbReference type="EMBL" id="TRM67654.1"/>
    </source>
</evidence>
<dbReference type="InterPro" id="IPR011013">
    <property type="entry name" value="Gal_mutarotase_sf_dom"/>
</dbReference>
<dbReference type="PANTHER" id="PTHR10091">
    <property type="entry name" value="ALDOSE-1-EPIMERASE"/>
    <property type="match status" value="1"/>
</dbReference>
<feature type="signal peptide" evidence="4">
    <location>
        <begin position="1"/>
        <end position="22"/>
    </location>
</feature>
<dbReference type="GO" id="GO:0004034">
    <property type="term" value="F:aldose 1-epimerase activity"/>
    <property type="evidence" value="ECO:0007669"/>
    <property type="project" value="TreeGrafter"/>
</dbReference>
<dbReference type="GO" id="GO:0006006">
    <property type="term" value="P:glucose metabolic process"/>
    <property type="evidence" value="ECO:0007669"/>
    <property type="project" value="TreeGrafter"/>
</dbReference>
<keyword evidence="4" id="KW-0732">Signal</keyword>
<dbReference type="InterPro" id="IPR008183">
    <property type="entry name" value="Aldose_1/G6P_1-epimerase"/>
</dbReference>
<keyword evidence="6" id="KW-1185">Reference proteome</keyword>
<evidence type="ECO:0000256" key="4">
    <source>
        <dbReference type="SAM" id="SignalP"/>
    </source>
</evidence>
<evidence type="ECO:0000256" key="3">
    <source>
        <dbReference type="ARBA" id="ARBA00023277"/>
    </source>
</evidence>
<keyword evidence="2" id="KW-0413">Isomerase</keyword>
<dbReference type="Gene3D" id="2.70.98.10">
    <property type="match status" value="1"/>
</dbReference>
<accession>A0A550CS95</accession>
<sequence length="385" mass="41579">MAGFKTLARVGVLAAAALRGSATLADNSTDPLTAINITAPDGSARASFIAHGATATSLWVPDKYGEFRDILVGYEDKSLYVSPRNFFAPIVGRYANRIRNGTFTIPVSKNATGPGELYQVPKNEHNGTNSLHGGDEGFDTRIWSIVDNGTDFVSFSMVDPAGTEGFPGTVITTITYSLGNSSIFNMSIQATATEATPILLSAHQFFNLEAYEETQDLSGHILQINSSKIIATDGNLIPNGSFVEVEGTPLDFRTAKSIGDSINATAEAQYCGTDCVGFDNAWIYDNNTGDAPVVSVWSENSGIRLDVVTNQPALQIYSCNAMDPTPRKNSQGGPDAVVEDYSCFVFEQESYLDAINNPEFGIDQIYGPNRPYFWHSSYIFSVVDE</sequence>
<comment type="caution">
    <text evidence="5">The sequence shown here is derived from an EMBL/GenBank/DDBJ whole genome shotgun (WGS) entry which is preliminary data.</text>
</comment>
<keyword evidence="3" id="KW-0119">Carbohydrate metabolism</keyword>
<dbReference type="CDD" id="cd09019">
    <property type="entry name" value="galactose_mutarotase_like"/>
    <property type="match status" value="1"/>
</dbReference>
<dbReference type="Proteomes" id="UP000320762">
    <property type="component" value="Unassembled WGS sequence"/>
</dbReference>
<reference evidence="5 6" key="1">
    <citation type="journal article" date="2019" name="New Phytol.">
        <title>Comparative genomics reveals unique wood-decay strategies and fruiting body development in the Schizophyllaceae.</title>
        <authorList>
            <person name="Almasi E."/>
            <person name="Sahu N."/>
            <person name="Krizsan K."/>
            <person name="Balint B."/>
            <person name="Kovacs G.M."/>
            <person name="Kiss B."/>
            <person name="Cseklye J."/>
            <person name="Drula E."/>
            <person name="Henrissat B."/>
            <person name="Nagy I."/>
            <person name="Chovatia M."/>
            <person name="Adam C."/>
            <person name="LaButti K."/>
            <person name="Lipzen A."/>
            <person name="Riley R."/>
            <person name="Grigoriev I.V."/>
            <person name="Nagy L.G."/>
        </authorList>
    </citation>
    <scope>NUCLEOTIDE SEQUENCE [LARGE SCALE GENOMIC DNA]</scope>
    <source>
        <strain evidence="5 6">NL-1724</strain>
    </source>
</reference>
<organism evidence="5 6">
    <name type="scientific">Schizophyllum amplum</name>
    <dbReference type="NCBI Taxonomy" id="97359"/>
    <lineage>
        <taxon>Eukaryota</taxon>
        <taxon>Fungi</taxon>
        <taxon>Dikarya</taxon>
        <taxon>Basidiomycota</taxon>
        <taxon>Agaricomycotina</taxon>
        <taxon>Agaricomycetes</taxon>
        <taxon>Agaricomycetidae</taxon>
        <taxon>Agaricales</taxon>
        <taxon>Schizophyllaceae</taxon>
        <taxon>Schizophyllum</taxon>
    </lineage>
</organism>
<feature type="chain" id="PRO_5022091025" evidence="4">
    <location>
        <begin position="23"/>
        <end position="385"/>
    </location>
</feature>
<dbReference type="STRING" id="97359.A0A550CS95"/>
<dbReference type="PANTHER" id="PTHR10091:SF6">
    <property type="entry name" value="1-EPIMERASE, PUTATIVE (AFU_ORTHOLOGUE AFUA_3G13240)-RELATED"/>
    <property type="match status" value="1"/>
</dbReference>
<evidence type="ECO:0000256" key="1">
    <source>
        <dbReference type="ARBA" id="ARBA00006206"/>
    </source>
</evidence>
<dbReference type="Pfam" id="PF01263">
    <property type="entry name" value="Aldose_epim"/>
    <property type="match status" value="1"/>
</dbReference>
<evidence type="ECO:0000313" key="6">
    <source>
        <dbReference type="Proteomes" id="UP000320762"/>
    </source>
</evidence>
<evidence type="ECO:0000256" key="2">
    <source>
        <dbReference type="ARBA" id="ARBA00023235"/>
    </source>
</evidence>
<dbReference type="InterPro" id="IPR047215">
    <property type="entry name" value="Galactose_mutarotase-like"/>
</dbReference>
<dbReference type="OrthoDB" id="274691at2759"/>
<dbReference type="SUPFAM" id="SSF74650">
    <property type="entry name" value="Galactose mutarotase-like"/>
    <property type="match status" value="1"/>
</dbReference>
<proteinExistence type="inferred from homology"/>
<dbReference type="InterPro" id="IPR014718">
    <property type="entry name" value="GH-type_carb-bd"/>
</dbReference>
<dbReference type="GO" id="GO:0033499">
    <property type="term" value="P:galactose catabolic process via UDP-galactose, Leloir pathway"/>
    <property type="evidence" value="ECO:0007669"/>
    <property type="project" value="TreeGrafter"/>
</dbReference>